<dbReference type="PANTHER" id="PTHR10788">
    <property type="entry name" value="TREHALOSE-6-PHOSPHATE SYNTHASE"/>
    <property type="match status" value="1"/>
</dbReference>
<sequence>MCGNFLIRDIAPCRFSNITLRGLREASSKRRMFLLFGAWQAAECQNHIEDSLGSTFSIHAIPGNKNVENPNISHLPLFSRKVMPRDINKSAAVNRIMLNNQPDFILGFGDDRADEEMFAFVNKIQGVPDIITCTVGLKSTEAQWFVNSVAGVITALETLVGL</sequence>
<dbReference type="GO" id="GO:0005992">
    <property type="term" value="P:trehalose biosynthetic process"/>
    <property type="evidence" value="ECO:0007669"/>
    <property type="project" value="InterPro"/>
</dbReference>
<dbReference type="Gene3D" id="3.40.50.1000">
    <property type="entry name" value="HAD superfamily/HAD-like"/>
    <property type="match status" value="1"/>
</dbReference>
<dbReference type="SUPFAM" id="SSF56784">
    <property type="entry name" value="HAD-like"/>
    <property type="match status" value="1"/>
</dbReference>
<accession>A0A433A2C5</accession>
<evidence type="ECO:0000313" key="3">
    <source>
        <dbReference type="Proteomes" id="UP000268093"/>
    </source>
</evidence>
<organism evidence="2 3">
    <name type="scientific">Jimgerdemannia flammicorona</name>
    <dbReference type="NCBI Taxonomy" id="994334"/>
    <lineage>
        <taxon>Eukaryota</taxon>
        <taxon>Fungi</taxon>
        <taxon>Fungi incertae sedis</taxon>
        <taxon>Mucoromycota</taxon>
        <taxon>Mucoromycotina</taxon>
        <taxon>Endogonomycetes</taxon>
        <taxon>Endogonales</taxon>
        <taxon>Endogonaceae</taxon>
        <taxon>Jimgerdemannia</taxon>
    </lineage>
</organism>
<dbReference type="GO" id="GO:0004805">
    <property type="term" value="F:trehalose-phosphatase activity"/>
    <property type="evidence" value="ECO:0007669"/>
    <property type="project" value="TreeGrafter"/>
</dbReference>
<dbReference type="InterPro" id="IPR001830">
    <property type="entry name" value="Glyco_trans_20"/>
</dbReference>
<evidence type="ECO:0008006" key="4">
    <source>
        <dbReference type="Google" id="ProtNLM"/>
    </source>
</evidence>
<dbReference type="Proteomes" id="UP000268093">
    <property type="component" value="Unassembled WGS sequence"/>
</dbReference>
<dbReference type="Pfam" id="PF02358">
    <property type="entry name" value="Trehalose_PPase"/>
    <property type="match status" value="1"/>
</dbReference>
<evidence type="ECO:0000256" key="1">
    <source>
        <dbReference type="ARBA" id="ARBA00005409"/>
    </source>
</evidence>
<dbReference type="GO" id="GO:0005829">
    <property type="term" value="C:cytosol"/>
    <property type="evidence" value="ECO:0007669"/>
    <property type="project" value="TreeGrafter"/>
</dbReference>
<dbReference type="GO" id="GO:0005946">
    <property type="term" value="C:alpha,alpha-trehalose-phosphate synthase complex (UDP-forming)"/>
    <property type="evidence" value="ECO:0007669"/>
    <property type="project" value="TreeGrafter"/>
</dbReference>
<proteinExistence type="inferred from homology"/>
<reference evidence="2 3" key="1">
    <citation type="journal article" date="2018" name="New Phytol.">
        <title>Phylogenomics of Endogonaceae and evolution of mycorrhizas within Mucoromycota.</title>
        <authorList>
            <person name="Chang Y."/>
            <person name="Desiro A."/>
            <person name="Na H."/>
            <person name="Sandor L."/>
            <person name="Lipzen A."/>
            <person name="Clum A."/>
            <person name="Barry K."/>
            <person name="Grigoriev I.V."/>
            <person name="Martin F.M."/>
            <person name="Stajich J.E."/>
            <person name="Smith M.E."/>
            <person name="Bonito G."/>
            <person name="Spatafora J.W."/>
        </authorList>
    </citation>
    <scope>NUCLEOTIDE SEQUENCE [LARGE SCALE GENOMIC DNA]</scope>
    <source>
        <strain evidence="2 3">GMNB39</strain>
    </source>
</reference>
<dbReference type="InterPro" id="IPR023214">
    <property type="entry name" value="HAD_sf"/>
</dbReference>
<comment type="similarity">
    <text evidence="1">In the N-terminal section; belongs to the glycosyltransferase 20 family.</text>
</comment>
<comment type="caution">
    <text evidence="2">The sequence shown here is derived from an EMBL/GenBank/DDBJ whole genome shotgun (WGS) entry which is preliminary data.</text>
</comment>
<dbReference type="EMBL" id="RBNI01019477">
    <property type="protein sequence ID" value="RUO96839.1"/>
    <property type="molecule type" value="Genomic_DNA"/>
</dbReference>
<gene>
    <name evidence="2" type="ORF">BC936DRAFT_141373</name>
</gene>
<dbReference type="OrthoDB" id="2433806at2759"/>
<name>A0A433A2C5_9FUNG</name>
<dbReference type="AlphaFoldDB" id="A0A433A2C5"/>
<dbReference type="GO" id="GO:0003825">
    <property type="term" value="F:alpha,alpha-trehalose-phosphate synthase (UDP-forming) activity"/>
    <property type="evidence" value="ECO:0007669"/>
    <property type="project" value="TreeGrafter"/>
</dbReference>
<dbReference type="PANTHER" id="PTHR10788:SF15">
    <property type="entry name" value="TREHALOSE SYNTHASE COMPLEX REGULATORY SUBUNIT TPS3-RELATED"/>
    <property type="match status" value="1"/>
</dbReference>
<dbReference type="InterPro" id="IPR036412">
    <property type="entry name" value="HAD-like_sf"/>
</dbReference>
<evidence type="ECO:0000313" key="2">
    <source>
        <dbReference type="EMBL" id="RUO96839.1"/>
    </source>
</evidence>
<dbReference type="InterPro" id="IPR003337">
    <property type="entry name" value="Trehalose_PPase"/>
</dbReference>
<keyword evidence="3" id="KW-1185">Reference proteome</keyword>
<protein>
    <recommendedName>
        <fullName evidence="4">Trehalose 6-phosphate phosphatase</fullName>
    </recommendedName>
</protein>